<comment type="subcellular location">
    <subcellularLocation>
        <location evidence="1">Cell membrane</location>
        <topology evidence="1">Peripheral membrane protein</topology>
        <orientation evidence="1">Cytoplasmic side</orientation>
    </subcellularLocation>
</comment>
<name>A0A0R0AEI9_9GAMM</name>
<protein>
    <recommendedName>
        <fullName evidence="1">Putative membrane protein insertion efficiency factor</fullName>
    </recommendedName>
</protein>
<organism evidence="2 3">
    <name type="scientific">Stenotrophomonas panacihumi</name>
    <dbReference type="NCBI Taxonomy" id="676599"/>
    <lineage>
        <taxon>Bacteria</taxon>
        <taxon>Pseudomonadati</taxon>
        <taxon>Pseudomonadota</taxon>
        <taxon>Gammaproteobacteria</taxon>
        <taxon>Lysobacterales</taxon>
        <taxon>Lysobacteraceae</taxon>
        <taxon>Stenotrophomonas</taxon>
    </lineage>
</organism>
<dbReference type="PANTHER" id="PTHR33383">
    <property type="entry name" value="MEMBRANE PROTEIN INSERTION EFFICIENCY FACTOR-RELATED"/>
    <property type="match status" value="1"/>
</dbReference>
<dbReference type="PANTHER" id="PTHR33383:SF1">
    <property type="entry name" value="MEMBRANE PROTEIN INSERTION EFFICIENCY FACTOR-RELATED"/>
    <property type="match status" value="1"/>
</dbReference>
<accession>A0A0R0AEI9</accession>
<dbReference type="InterPro" id="IPR002696">
    <property type="entry name" value="Membr_insert_effic_factor_YidD"/>
</dbReference>
<evidence type="ECO:0000256" key="1">
    <source>
        <dbReference type="HAMAP-Rule" id="MF_00386"/>
    </source>
</evidence>
<keyword evidence="3" id="KW-1185">Reference proteome</keyword>
<dbReference type="EMBL" id="LLXU01000104">
    <property type="protein sequence ID" value="KRG39809.1"/>
    <property type="molecule type" value="Genomic_DNA"/>
</dbReference>
<dbReference type="HAMAP" id="MF_00386">
    <property type="entry name" value="UPF0161_YidD"/>
    <property type="match status" value="1"/>
</dbReference>
<dbReference type="GO" id="GO:0005886">
    <property type="term" value="C:plasma membrane"/>
    <property type="evidence" value="ECO:0007669"/>
    <property type="project" value="UniProtKB-SubCell"/>
</dbReference>
<comment type="caution">
    <text evidence="2">The sequence shown here is derived from an EMBL/GenBank/DDBJ whole genome shotgun (WGS) entry which is preliminary data.</text>
</comment>
<dbReference type="Pfam" id="PF01809">
    <property type="entry name" value="YidD"/>
    <property type="match status" value="1"/>
</dbReference>
<dbReference type="Proteomes" id="UP000051802">
    <property type="component" value="Unassembled WGS sequence"/>
</dbReference>
<dbReference type="NCBIfam" id="TIGR00278">
    <property type="entry name" value="membrane protein insertion efficiency factor YidD"/>
    <property type="match status" value="1"/>
</dbReference>
<keyword evidence="1" id="KW-1003">Cell membrane</keyword>
<evidence type="ECO:0000313" key="2">
    <source>
        <dbReference type="EMBL" id="KRG39809.1"/>
    </source>
</evidence>
<proteinExistence type="inferred from homology"/>
<evidence type="ECO:0000313" key="3">
    <source>
        <dbReference type="Proteomes" id="UP000051802"/>
    </source>
</evidence>
<sequence length="85" mass="9396">MIARLLIALLRFYKRFVSPLLGPRCRFAPSCSEYAMTALARHGALRGSWLAARRVGRCHPFHPGGFDPVPEAEAHSSCRCTGKTP</sequence>
<comment type="similarity">
    <text evidence="1">Belongs to the UPF0161 family.</text>
</comment>
<dbReference type="SMART" id="SM01234">
    <property type="entry name" value="Haemolytic"/>
    <property type="match status" value="1"/>
</dbReference>
<keyword evidence="1" id="KW-0472">Membrane</keyword>
<gene>
    <name evidence="2" type="ORF">ARC20_13570</name>
</gene>
<reference evidence="2 3" key="1">
    <citation type="submission" date="2015-10" db="EMBL/GenBank/DDBJ databases">
        <title>Genome sequencing and analysis of members of genus Stenotrophomonas.</title>
        <authorList>
            <person name="Patil P.P."/>
            <person name="Midha S."/>
            <person name="Patil P.B."/>
        </authorList>
    </citation>
    <scope>NUCLEOTIDE SEQUENCE [LARGE SCALE GENOMIC DNA]</scope>
    <source>
        <strain evidence="2 3">JCM 16536</strain>
    </source>
</reference>
<dbReference type="AlphaFoldDB" id="A0A0R0AEI9"/>
<comment type="function">
    <text evidence="1">Could be involved in insertion of integral membrane proteins into the membrane.</text>
</comment>
<dbReference type="STRING" id="676599.ARC20_13570"/>